<sequence>MKIIVASYSKTGTKTLNAALRALGYDVYDFVENFWYLGDDWMRIMNNGGKVEDFKRMYKDVDVALDIPVYFFWEEIHQAFPDAKIILTLRDDESWCKSLDKQMEEMSSKSSPLYVLVQLMTYTGFRYYKWTTRAAEVCLGTRTKWFWQTVDKNGTIQKHVFRQHNVYVQQKAPKNKLLVYNLADGWEPLCKFLGKDVPDQVFPRMNVGATLVANMMAKHPVMKRMQKEFKISMGIISILMLYGCYKVFKGFTFHAEETTFMQKI</sequence>
<name>H2XLT6_CIOIN</name>
<feature type="transmembrane region" description="Helical" evidence="1">
    <location>
        <begin position="231"/>
        <end position="248"/>
    </location>
</feature>
<dbReference type="AlphaFoldDB" id="H2XLT6"/>
<reference evidence="2" key="3">
    <citation type="submission" date="2025-08" db="UniProtKB">
        <authorList>
            <consortium name="Ensembl"/>
        </authorList>
    </citation>
    <scope>IDENTIFICATION</scope>
</reference>
<dbReference type="Gene3D" id="3.40.50.300">
    <property type="entry name" value="P-loop containing nucleotide triphosphate hydrolases"/>
    <property type="match status" value="1"/>
</dbReference>
<dbReference type="InterPro" id="IPR027417">
    <property type="entry name" value="P-loop_NTPase"/>
</dbReference>
<reference evidence="2" key="4">
    <citation type="submission" date="2025-09" db="UniProtKB">
        <authorList>
            <consortium name="Ensembl"/>
        </authorList>
    </citation>
    <scope>IDENTIFICATION</scope>
</reference>
<reference evidence="2" key="2">
    <citation type="journal article" date="2008" name="Genome Biol.">
        <title>Improved genome assembly and evidence-based global gene model set for the chordate Ciona intestinalis: new insight into intron and operon populations.</title>
        <authorList>
            <person name="Satou Y."/>
            <person name="Mineta K."/>
            <person name="Ogasawara M."/>
            <person name="Sasakura Y."/>
            <person name="Shoguchi E."/>
            <person name="Ueno K."/>
            <person name="Yamada L."/>
            <person name="Matsumoto J."/>
            <person name="Wasserscheid J."/>
            <person name="Dewar K."/>
            <person name="Wiley G.B."/>
            <person name="Macmil S.L."/>
            <person name="Roe B.A."/>
            <person name="Zeller R.W."/>
            <person name="Hastings K.E."/>
            <person name="Lemaire P."/>
            <person name="Lindquist E."/>
            <person name="Endo T."/>
            <person name="Hotta K."/>
            <person name="Inaba K."/>
        </authorList>
    </citation>
    <scope>NUCLEOTIDE SEQUENCE [LARGE SCALE GENOMIC DNA]</scope>
    <source>
        <strain evidence="2">wild type</strain>
    </source>
</reference>
<accession>H2XLT6</accession>
<keyword evidence="1" id="KW-0472">Membrane</keyword>
<evidence type="ECO:0000313" key="3">
    <source>
        <dbReference type="Proteomes" id="UP000008144"/>
    </source>
</evidence>
<dbReference type="InterPro" id="IPR040632">
    <property type="entry name" value="Sulfotransfer_4"/>
</dbReference>
<protein>
    <recommendedName>
        <fullName evidence="4">Sulfotransferase</fullName>
    </recommendedName>
</protein>
<keyword evidence="1" id="KW-1133">Transmembrane helix</keyword>
<dbReference type="PANTHER" id="PTHR36978:SF4">
    <property type="entry name" value="P-LOOP CONTAINING NUCLEOSIDE TRIPHOSPHATE HYDROLASE PROTEIN"/>
    <property type="match status" value="1"/>
</dbReference>
<proteinExistence type="predicted"/>
<keyword evidence="1" id="KW-0812">Transmembrane</keyword>
<dbReference type="InParanoid" id="H2XLT6"/>
<dbReference type="STRING" id="7719.ENSCINP00000030618"/>
<evidence type="ECO:0008006" key="4">
    <source>
        <dbReference type="Google" id="ProtNLM"/>
    </source>
</evidence>
<dbReference type="PANTHER" id="PTHR36978">
    <property type="entry name" value="P-LOOP CONTAINING NUCLEOTIDE TRIPHOSPHATE HYDROLASE"/>
    <property type="match status" value="1"/>
</dbReference>
<evidence type="ECO:0000313" key="2">
    <source>
        <dbReference type="Ensembl" id="ENSCINP00000030618.1"/>
    </source>
</evidence>
<dbReference type="Ensembl" id="ENSCINT00000037244.1">
    <property type="protein sequence ID" value="ENSCINP00000030618.1"/>
    <property type="gene ID" value="ENSCING00000020191.1"/>
</dbReference>
<dbReference type="SUPFAM" id="SSF52540">
    <property type="entry name" value="P-loop containing nucleoside triphosphate hydrolases"/>
    <property type="match status" value="1"/>
</dbReference>
<dbReference type="EMBL" id="EAAA01000828">
    <property type="status" value="NOT_ANNOTATED_CDS"/>
    <property type="molecule type" value="Genomic_DNA"/>
</dbReference>
<dbReference type="Pfam" id="PF17784">
    <property type="entry name" value="Sulfotransfer_4"/>
    <property type="match status" value="1"/>
</dbReference>
<evidence type="ECO:0000256" key="1">
    <source>
        <dbReference type="SAM" id="Phobius"/>
    </source>
</evidence>
<organism evidence="2 3">
    <name type="scientific">Ciona intestinalis</name>
    <name type="common">Transparent sea squirt</name>
    <name type="synonym">Ascidia intestinalis</name>
    <dbReference type="NCBI Taxonomy" id="7719"/>
    <lineage>
        <taxon>Eukaryota</taxon>
        <taxon>Metazoa</taxon>
        <taxon>Chordata</taxon>
        <taxon>Tunicata</taxon>
        <taxon>Ascidiacea</taxon>
        <taxon>Phlebobranchia</taxon>
        <taxon>Cionidae</taxon>
        <taxon>Ciona</taxon>
    </lineage>
</organism>
<reference evidence="3" key="1">
    <citation type="journal article" date="2002" name="Science">
        <title>The draft genome of Ciona intestinalis: insights into chordate and vertebrate origins.</title>
        <authorList>
            <person name="Dehal P."/>
            <person name="Satou Y."/>
            <person name="Campbell R.K."/>
            <person name="Chapman J."/>
            <person name="Degnan B."/>
            <person name="De Tomaso A."/>
            <person name="Davidson B."/>
            <person name="Di Gregorio A."/>
            <person name="Gelpke M."/>
            <person name="Goodstein D.M."/>
            <person name="Harafuji N."/>
            <person name="Hastings K.E."/>
            <person name="Ho I."/>
            <person name="Hotta K."/>
            <person name="Huang W."/>
            <person name="Kawashima T."/>
            <person name="Lemaire P."/>
            <person name="Martinez D."/>
            <person name="Meinertzhagen I.A."/>
            <person name="Necula S."/>
            <person name="Nonaka M."/>
            <person name="Putnam N."/>
            <person name="Rash S."/>
            <person name="Saiga H."/>
            <person name="Satake M."/>
            <person name="Terry A."/>
            <person name="Yamada L."/>
            <person name="Wang H.G."/>
            <person name="Awazu S."/>
            <person name="Azumi K."/>
            <person name="Boore J."/>
            <person name="Branno M."/>
            <person name="Chin-Bow S."/>
            <person name="DeSantis R."/>
            <person name="Doyle S."/>
            <person name="Francino P."/>
            <person name="Keys D.N."/>
            <person name="Haga S."/>
            <person name="Hayashi H."/>
            <person name="Hino K."/>
            <person name="Imai K.S."/>
            <person name="Inaba K."/>
            <person name="Kano S."/>
            <person name="Kobayashi K."/>
            <person name="Kobayashi M."/>
            <person name="Lee B.I."/>
            <person name="Makabe K.W."/>
            <person name="Manohar C."/>
            <person name="Matassi G."/>
            <person name="Medina M."/>
            <person name="Mochizuki Y."/>
            <person name="Mount S."/>
            <person name="Morishita T."/>
            <person name="Miura S."/>
            <person name="Nakayama A."/>
            <person name="Nishizaka S."/>
            <person name="Nomoto H."/>
            <person name="Ohta F."/>
            <person name="Oishi K."/>
            <person name="Rigoutsos I."/>
            <person name="Sano M."/>
            <person name="Sasaki A."/>
            <person name="Sasakura Y."/>
            <person name="Shoguchi E."/>
            <person name="Shin-i T."/>
            <person name="Spagnuolo A."/>
            <person name="Stainier D."/>
            <person name="Suzuki M.M."/>
            <person name="Tassy O."/>
            <person name="Takatori N."/>
            <person name="Tokuoka M."/>
            <person name="Yagi K."/>
            <person name="Yoshizaki F."/>
            <person name="Wada S."/>
            <person name="Zhang C."/>
            <person name="Hyatt P.D."/>
            <person name="Larimer F."/>
            <person name="Detter C."/>
            <person name="Doggett N."/>
            <person name="Glavina T."/>
            <person name="Hawkins T."/>
            <person name="Richardson P."/>
            <person name="Lucas S."/>
            <person name="Kohara Y."/>
            <person name="Levine M."/>
            <person name="Satoh N."/>
            <person name="Rokhsar D.S."/>
        </authorList>
    </citation>
    <scope>NUCLEOTIDE SEQUENCE [LARGE SCALE GENOMIC DNA]</scope>
</reference>
<dbReference type="OMA" id="IYHMREV"/>
<dbReference type="Proteomes" id="UP000008144">
    <property type="component" value="Chromosome 11"/>
</dbReference>
<dbReference type="GeneTree" id="ENSGT00940000166461"/>
<dbReference type="HOGENOM" id="CLU_061199_2_2_1"/>
<keyword evidence="3" id="KW-1185">Reference proteome</keyword>